<dbReference type="Pfam" id="PF14255">
    <property type="entry name" value="Zn_ribbon_21"/>
    <property type="match status" value="1"/>
</dbReference>
<proteinExistence type="predicted"/>
<evidence type="ECO:0000313" key="1">
    <source>
        <dbReference type="EMBL" id="TXK62507.1"/>
    </source>
</evidence>
<dbReference type="OrthoDB" id="9814566at2"/>
<dbReference type="PIRSF" id="PIRSF037225">
    <property type="entry name" value="UCP037225"/>
    <property type="match status" value="1"/>
</dbReference>
<accession>A0A5C8KNI3</accession>
<comment type="caution">
    <text evidence="1">The sequence shown here is derived from an EMBL/GenBank/DDBJ whole genome shotgun (WGS) entry which is preliminary data.</text>
</comment>
<gene>
    <name evidence="1" type="ORF">FU658_06950</name>
</gene>
<protein>
    <submittedName>
        <fullName evidence="1">CPXCG motif-containing cysteine-rich protein</fullName>
    </submittedName>
</protein>
<dbReference type="Proteomes" id="UP000321248">
    <property type="component" value="Unassembled WGS sequence"/>
</dbReference>
<dbReference type="AlphaFoldDB" id="A0A5C8KNI3"/>
<dbReference type="InterPro" id="IPR025990">
    <property type="entry name" value="zinc_ribbon_bacterial"/>
</dbReference>
<name>A0A5C8KNI3_9GAMM</name>
<dbReference type="RefSeq" id="WP_147891429.1">
    <property type="nucleotide sequence ID" value="NZ_VRTS01000004.1"/>
</dbReference>
<dbReference type="EMBL" id="VRTS01000004">
    <property type="protein sequence ID" value="TXK62507.1"/>
    <property type="molecule type" value="Genomic_DNA"/>
</dbReference>
<evidence type="ECO:0000313" key="2">
    <source>
        <dbReference type="Proteomes" id="UP000321248"/>
    </source>
</evidence>
<keyword evidence="2" id="KW-1185">Reference proteome</keyword>
<organism evidence="1 2">
    <name type="scientific">Alkalisalibacterium limincola</name>
    <dbReference type="NCBI Taxonomy" id="2699169"/>
    <lineage>
        <taxon>Bacteria</taxon>
        <taxon>Pseudomonadati</taxon>
        <taxon>Pseudomonadota</taxon>
        <taxon>Gammaproteobacteria</taxon>
        <taxon>Lysobacterales</taxon>
        <taxon>Lysobacteraceae</taxon>
        <taxon>Alkalisalibacterium</taxon>
    </lineage>
</organism>
<sequence>MLEFVHMACPYCGEDFEAAVDPGNGDAEYIEDCPVCCRPIQMLLRFSDDGTVSALKASRGD</sequence>
<dbReference type="InterPro" id="IPR017143">
    <property type="entry name" value="UCP037225"/>
</dbReference>
<reference evidence="1 2" key="1">
    <citation type="submission" date="2019-08" db="EMBL/GenBank/DDBJ databases">
        <authorList>
            <person name="Karlyshev A.V."/>
        </authorList>
    </citation>
    <scope>NUCLEOTIDE SEQUENCE [LARGE SCALE GENOMIC DNA]</scope>
    <source>
        <strain evidence="1 2">Alg18-2.2</strain>
    </source>
</reference>